<evidence type="ECO:0000313" key="1">
    <source>
        <dbReference type="EMBL" id="EGV32752.1"/>
    </source>
</evidence>
<sequence>MPWEALKMRRTSQQMSTQATFFRFSPLAEPLPATNDKLQILQRFAFFVLQGEYKKIFKKGKLCEGVAEVSILFKTPLLLYPPSQKQNRNNAYKREMLNGQE</sequence>
<evidence type="ECO:0000313" key="2">
    <source>
        <dbReference type="Proteomes" id="UP000005141"/>
    </source>
</evidence>
<dbReference type="Proteomes" id="UP000005141">
    <property type="component" value="Unassembled WGS sequence"/>
</dbReference>
<comment type="caution">
    <text evidence="1">The sequence shown here is derived from an EMBL/GenBank/DDBJ whole genome shotgun (WGS) entry which is preliminary data.</text>
</comment>
<dbReference type="EMBL" id="ADGI01000003">
    <property type="protein sequence ID" value="EGV32752.1"/>
    <property type="molecule type" value="Genomic_DNA"/>
</dbReference>
<dbReference type="HOGENOM" id="CLU_2289025_0_0_10"/>
<gene>
    <name evidence="1" type="ORF">HMPREF9431_00030</name>
</gene>
<proteinExistence type="predicted"/>
<protein>
    <submittedName>
        <fullName evidence="1">Uncharacterized protein</fullName>
    </submittedName>
</protein>
<reference evidence="1 2" key="1">
    <citation type="submission" date="2011-07" db="EMBL/GenBank/DDBJ databases">
        <title>The Genome Sequence of Prevotella oulorum F0390.</title>
        <authorList>
            <consortium name="The Broad Institute Genome Sequencing Platform"/>
            <consortium name="The Broad Institute Genome Sequencing Center for Infectious Disease"/>
            <person name="Earl A."/>
            <person name="Ward D."/>
            <person name="Feldgarden M."/>
            <person name="Gevers D."/>
            <person name="Izard J."/>
            <person name="Ganesan A."/>
            <person name="Baranova O.V."/>
            <person name="Blanton J.M."/>
            <person name="Tanner A.C."/>
            <person name="Dewhirst F.E."/>
            <person name="Young S.K."/>
            <person name="Zeng Q."/>
            <person name="Gargeya S."/>
            <person name="Fitzgerald M."/>
            <person name="Haas B."/>
            <person name="Abouelleil A."/>
            <person name="Alvarado L."/>
            <person name="Arachchi H.M."/>
            <person name="Berlin A."/>
            <person name="Brown A."/>
            <person name="Chapman S.B."/>
            <person name="Chen Z."/>
            <person name="Dunbar C."/>
            <person name="Freedman E."/>
            <person name="Gearin G."/>
            <person name="Gellesch M."/>
            <person name="Goldberg J."/>
            <person name="Griggs A."/>
            <person name="Gujja S."/>
            <person name="Heiman D."/>
            <person name="Howarth C."/>
            <person name="Larson L."/>
            <person name="Lui A."/>
            <person name="MacDonald P.J.P."/>
            <person name="Mehta T."/>
            <person name="Montmayeur A."/>
            <person name="Murphy C."/>
            <person name="Neiman D."/>
            <person name="Pearson M."/>
            <person name="Priest M."/>
            <person name="Roberts A."/>
            <person name="Saif S."/>
            <person name="Shea T."/>
            <person name="Shenoy N."/>
            <person name="Sisk P."/>
            <person name="Stolte C."/>
            <person name="Sykes S."/>
            <person name="Wortman J."/>
            <person name="Nusbaum C."/>
            <person name="Birren B."/>
        </authorList>
    </citation>
    <scope>NUCLEOTIDE SEQUENCE [LARGE SCALE GENOMIC DNA]</scope>
    <source>
        <strain evidence="1 2">F0390</strain>
    </source>
</reference>
<dbReference type="AlphaFoldDB" id="G1W879"/>
<name>G1W879_9BACT</name>
<keyword evidence="2" id="KW-1185">Reference proteome</keyword>
<accession>G1W879</accession>
<organism evidence="1 2">
    <name type="scientific">Segatella oulorum F0390</name>
    <dbReference type="NCBI Taxonomy" id="702438"/>
    <lineage>
        <taxon>Bacteria</taxon>
        <taxon>Pseudomonadati</taxon>
        <taxon>Bacteroidota</taxon>
        <taxon>Bacteroidia</taxon>
        <taxon>Bacteroidales</taxon>
        <taxon>Prevotellaceae</taxon>
        <taxon>Segatella</taxon>
    </lineage>
</organism>